<dbReference type="AlphaFoldDB" id="A0A173XLK2"/>
<name>A0A173XLK2_9FIRM</name>
<gene>
    <name evidence="1" type="ORF">C4N24_11595</name>
</gene>
<dbReference type="EMBL" id="PRLD01000012">
    <property type="protein sequence ID" value="RAW56277.1"/>
    <property type="molecule type" value="Genomic_DNA"/>
</dbReference>
<comment type="caution">
    <text evidence="1">The sequence shown here is derived from an EMBL/GenBank/DDBJ whole genome shotgun (WGS) entry which is preliminary data.</text>
</comment>
<evidence type="ECO:0000313" key="1">
    <source>
        <dbReference type="EMBL" id="RAW56277.1"/>
    </source>
</evidence>
<dbReference type="RefSeq" id="WP_055188913.1">
    <property type="nucleotide sequence ID" value="NZ_JBPQTG010000003.1"/>
</dbReference>
<sequence length="201" mass="22836">MEEYNLLYIDDDIDSQLSEYLDKDLKNALQSDIVLNISEHEFKPAEGYKSLLENPQVATANIILIDSRLFENNSATDGKFSGEEFKIILKKQFPFIEVVVITQNGEDDSVKTIAKFNPKCGLAAKEYYDHILPDIIKHAIEQVKIYRNLAIRFKSNDSWEPIIKERVLGSLNGTAAYDSLTAADIDKLVLAFQEMSKIINE</sequence>
<reference evidence="1 2" key="1">
    <citation type="submission" date="2018-02" db="EMBL/GenBank/DDBJ databases">
        <title>Complete genome sequencing of Faecalibacterium prausnitzii strains isolated from the human gut.</title>
        <authorList>
            <person name="Fitzgerald B.C."/>
            <person name="Shkoporov A.N."/>
            <person name="Ross P.R."/>
            <person name="Hill C."/>
        </authorList>
    </citation>
    <scope>NUCLEOTIDE SEQUENCE [LARGE SCALE GENOMIC DNA]</scope>
    <source>
        <strain evidence="1 2">APC923/51-1</strain>
    </source>
</reference>
<organism evidence="1 2">
    <name type="scientific">Faecalibacterium prausnitzii</name>
    <dbReference type="NCBI Taxonomy" id="853"/>
    <lineage>
        <taxon>Bacteria</taxon>
        <taxon>Bacillati</taxon>
        <taxon>Bacillota</taxon>
        <taxon>Clostridia</taxon>
        <taxon>Eubacteriales</taxon>
        <taxon>Oscillospiraceae</taxon>
        <taxon>Faecalibacterium</taxon>
    </lineage>
</organism>
<accession>A0A173XLK2</accession>
<proteinExistence type="predicted"/>
<dbReference type="Proteomes" id="UP000251281">
    <property type="component" value="Unassembled WGS sequence"/>
</dbReference>
<dbReference type="OrthoDB" id="2082158at2"/>
<protein>
    <submittedName>
        <fullName evidence="1">Uncharacterized protein</fullName>
    </submittedName>
</protein>
<evidence type="ECO:0000313" key="2">
    <source>
        <dbReference type="Proteomes" id="UP000251281"/>
    </source>
</evidence>